<dbReference type="Proteomes" id="UP000177324">
    <property type="component" value="Unassembled WGS sequence"/>
</dbReference>
<dbReference type="InterPro" id="IPR007211">
    <property type="entry name" value="DUF378"/>
</dbReference>
<evidence type="ECO:0000256" key="1">
    <source>
        <dbReference type="SAM" id="Phobius"/>
    </source>
</evidence>
<sequence length="64" mass="6857">MDSLKPVSKWLVVVGAINWGLVGFMDYNLVDSLLGSWPGVVRVVYLLVGAAGVWGAYAMATKSK</sequence>
<evidence type="ECO:0000313" key="2">
    <source>
        <dbReference type="EMBL" id="OGY18088.1"/>
    </source>
</evidence>
<comment type="caution">
    <text evidence="2">The sequence shown here is derived from an EMBL/GenBank/DDBJ whole genome shotgun (WGS) entry which is preliminary data.</text>
</comment>
<dbReference type="STRING" id="1797589.A2784_02895"/>
<protein>
    <recommendedName>
        <fullName evidence="4">DUF378 domain-containing protein</fullName>
    </recommendedName>
</protein>
<keyword evidence="1" id="KW-0812">Transmembrane</keyword>
<dbReference type="PANTHER" id="PTHR37304">
    <property type="entry name" value="MEMBRANE PROTEIN-RELATED"/>
    <property type="match status" value="1"/>
</dbReference>
<dbReference type="AlphaFoldDB" id="A0A1G1VRR0"/>
<name>A0A1G1VRR0_9BACT</name>
<reference evidence="2 3" key="1">
    <citation type="journal article" date="2016" name="Nat. Commun.">
        <title>Thousands of microbial genomes shed light on interconnected biogeochemical processes in an aquifer system.</title>
        <authorList>
            <person name="Anantharaman K."/>
            <person name="Brown C.T."/>
            <person name="Hug L.A."/>
            <person name="Sharon I."/>
            <person name="Castelle C.J."/>
            <person name="Probst A.J."/>
            <person name="Thomas B.C."/>
            <person name="Singh A."/>
            <person name="Wilkins M.J."/>
            <person name="Karaoz U."/>
            <person name="Brodie E.L."/>
            <person name="Williams K.H."/>
            <person name="Hubbard S.S."/>
            <person name="Banfield J.F."/>
        </authorList>
    </citation>
    <scope>NUCLEOTIDE SEQUENCE [LARGE SCALE GENOMIC DNA]</scope>
</reference>
<organism evidence="2 3">
    <name type="scientific">Candidatus Chisholmbacteria bacterium RIFCSPHIGHO2_01_FULL_48_12</name>
    <dbReference type="NCBI Taxonomy" id="1797589"/>
    <lineage>
        <taxon>Bacteria</taxon>
        <taxon>Candidatus Chisholmiibacteriota</taxon>
    </lineage>
</organism>
<dbReference type="PANTHER" id="PTHR37304:SF1">
    <property type="entry name" value="MEMBRANE PROTEIN"/>
    <property type="match status" value="1"/>
</dbReference>
<gene>
    <name evidence="2" type="ORF">A2784_02895</name>
</gene>
<keyword evidence="1" id="KW-1133">Transmembrane helix</keyword>
<evidence type="ECO:0000313" key="3">
    <source>
        <dbReference type="Proteomes" id="UP000177324"/>
    </source>
</evidence>
<feature type="transmembrane region" description="Helical" evidence="1">
    <location>
        <begin position="39"/>
        <end position="60"/>
    </location>
</feature>
<evidence type="ECO:0008006" key="4">
    <source>
        <dbReference type="Google" id="ProtNLM"/>
    </source>
</evidence>
<keyword evidence="1" id="KW-0472">Membrane</keyword>
<dbReference type="EMBL" id="MHCH01000008">
    <property type="protein sequence ID" value="OGY18088.1"/>
    <property type="molecule type" value="Genomic_DNA"/>
</dbReference>
<proteinExistence type="predicted"/>
<feature type="transmembrane region" description="Helical" evidence="1">
    <location>
        <begin position="7"/>
        <end position="27"/>
    </location>
</feature>
<accession>A0A1G1VRR0</accession>
<dbReference type="Pfam" id="PF04070">
    <property type="entry name" value="DUF378"/>
    <property type="match status" value="1"/>
</dbReference>